<keyword evidence="1" id="KW-1133">Transmembrane helix</keyword>
<evidence type="ECO:0000313" key="2">
    <source>
        <dbReference type="EMBL" id="KAF2252842.1"/>
    </source>
</evidence>
<dbReference type="RefSeq" id="XP_033687846.1">
    <property type="nucleotide sequence ID" value="XM_033835235.1"/>
</dbReference>
<accession>A0A6A6ISN7</accession>
<dbReference type="PANTHER" id="PTHR42069:SF1">
    <property type="entry name" value="MARVEL DOMAIN-CONTAINING PROTEIN"/>
    <property type="match status" value="1"/>
</dbReference>
<dbReference type="Proteomes" id="UP000800094">
    <property type="component" value="Unassembled WGS sequence"/>
</dbReference>
<dbReference type="GeneID" id="54588565"/>
<keyword evidence="3" id="KW-1185">Reference proteome</keyword>
<name>A0A6A6ISN7_9PLEO</name>
<feature type="transmembrane region" description="Helical" evidence="1">
    <location>
        <begin position="165"/>
        <end position="188"/>
    </location>
</feature>
<feature type="transmembrane region" description="Helical" evidence="1">
    <location>
        <begin position="134"/>
        <end position="153"/>
    </location>
</feature>
<dbReference type="AlphaFoldDB" id="A0A6A6ISN7"/>
<evidence type="ECO:0000313" key="3">
    <source>
        <dbReference type="Proteomes" id="UP000800094"/>
    </source>
</evidence>
<keyword evidence="1" id="KW-0472">Membrane</keyword>
<gene>
    <name evidence="2" type="ORF">BU26DRAFT_601078</name>
</gene>
<keyword evidence="1" id="KW-0812">Transmembrane</keyword>
<dbReference type="PANTHER" id="PTHR42069">
    <property type="entry name" value="HYPHAL ANASTAMOSIS-8 PROTEIN"/>
    <property type="match status" value="1"/>
</dbReference>
<feature type="transmembrane region" description="Helical" evidence="1">
    <location>
        <begin position="230"/>
        <end position="254"/>
    </location>
</feature>
<protein>
    <recommendedName>
        <fullName evidence="4">MARVEL domain-containing protein</fullName>
    </recommendedName>
</protein>
<feature type="transmembrane region" description="Helical" evidence="1">
    <location>
        <begin position="80"/>
        <end position="101"/>
    </location>
</feature>
<reference evidence="2" key="1">
    <citation type="journal article" date="2020" name="Stud. Mycol.">
        <title>101 Dothideomycetes genomes: a test case for predicting lifestyles and emergence of pathogens.</title>
        <authorList>
            <person name="Haridas S."/>
            <person name="Albert R."/>
            <person name="Binder M."/>
            <person name="Bloem J."/>
            <person name="Labutti K."/>
            <person name="Salamov A."/>
            <person name="Andreopoulos B."/>
            <person name="Baker S."/>
            <person name="Barry K."/>
            <person name="Bills G."/>
            <person name="Bluhm B."/>
            <person name="Cannon C."/>
            <person name="Castanera R."/>
            <person name="Culley D."/>
            <person name="Daum C."/>
            <person name="Ezra D."/>
            <person name="Gonzalez J."/>
            <person name="Henrissat B."/>
            <person name="Kuo A."/>
            <person name="Liang C."/>
            <person name="Lipzen A."/>
            <person name="Lutzoni F."/>
            <person name="Magnuson J."/>
            <person name="Mondo S."/>
            <person name="Nolan M."/>
            <person name="Ohm R."/>
            <person name="Pangilinan J."/>
            <person name="Park H.-J."/>
            <person name="Ramirez L."/>
            <person name="Alfaro M."/>
            <person name="Sun H."/>
            <person name="Tritt A."/>
            <person name="Yoshinaga Y."/>
            <person name="Zwiers L.-H."/>
            <person name="Turgeon B."/>
            <person name="Goodwin S."/>
            <person name="Spatafora J."/>
            <person name="Crous P."/>
            <person name="Grigoriev I."/>
        </authorList>
    </citation>
    <scope>NUCLEOTIDE SEQUENCE</scope>
    <source>
        <strain evidence="2">CBS 122368</strain>
    </source>
</reference>
<sequence length="265" mass="29051">MHTTSTTSSSPPAITFLLLNFSYFFTMGKLNKHLDSDYESYESARLGTEYDTHHAPAPKPSEKSVAVDPHTDRLISRIRLGLRILSFLLSASIVCVLGHGVGVYHATKDKFVTPKAEGVAMKVWLGNMKMRPTYVLLGVASVATTLSLLLIIASFSKAIRRLTTIGNLATAVVSMICTILWFAAGAYYKADDANDRMHFDFVSYVCFHQGNAMLGRQIGNMHVLCGELRYAWWAVVVMGTVELASSATVGWGMVAARKKGAYSKI</sequence>
<evidence type="ECO:0008006" key="4">
    <source>
        <dbReference type="Google" id="ProtNLM"/>
    </source>
</evidence>
<dbReference type="OrthoDB" id="5400774at2759"/>
<organism evidence="2 3">
    <name type="scientific">Trematosphaeria pertusa</name>
    <dbReference type="NCBI Taxonomy" id="390896"/>
    <lineage>
        <taxon>Eukaryota</taxon>
        <taxon>Fungi</taxon>
        <taxon>Dikarya</taxon>
        <taxon>Ascomycota</taxon>
        <taxon>Pezizomycotina</taxon>
        <taxon>Dothideomycetes</taxon>
        <taxon>Pleosporomycetidae</taxon>
        <taxon>Pleosporales</taxon>
        <taxon>Massarineae</taxon>
        <taxon>Trematosphaeriaceae</taxon>
        <taxon>Trematosphaeria</taxon>
    </lineage>
</organism>
<proteinExistence type="predicted"/>
<evidence type="ECO:0000256" key="1">
    <source>
        <dbReference type="SAM" id="Phobius"/>
    </source>
</evidence>
<dbReference type="EMBL" id="ML987191">
    <property type="protein sequence ID" value="KAF2252842.1"/>
    <property type="molecule type" value="Genomic_DNA"/>
</dbReference>